<comment type="caution">
    <text evidence="2">The sequence shown here is derived from an EMBL/GenBank/DDBJ whole genome shotgun (WGS) entry which is preliminary data.</text>
</comment>
<gene>
    <name evidence="2" type="ORF">RsS93_58540</name>
</gene>
<accession>A0ABQ0ZCE9</accession>
<evidence type="ECO:0000313" key="2">
    <source>
        <dbReference type="EMBL" id="GES53240.1"/>
    </source>
</evidence>
<dbReference type="InterPro" id="IPR025438">
    <property type="entry name" value="DUF4180"/>
</dbReference>
<organism evidence="2 3">
    <name type="scientific">Rhizobium dioscoreae</name>
    <dbReference type="NCBI Taxonomy" id="2653122"/>
    <lineage>
        <taxon>Bacteria</taxon>
        <taxon>Pseudomonadati</taxon>
        <taxon>Pseudomonadota</taxon>
        <taxon>Alphaproteobacteria</taxon>
        <taxon>Hyphomicrobiales</taxon>
        <taxon>Rhizobiaceae</taxon>
        <taxon>Rhizobium/Agrobacterium group</taxon>
        <taxon>Rhizobium</taxon>
    </lineage>
</organism>
<proteinExistence type="predicted"/>
<keyword evidence="3" id="KW-1185">Reference proteome</keyword>
<dbReference type="RefSeq" id="WP_152094781.1">
    <property type="nucleotide sequence ID" value="NZ_BLAI01000011.1"/>
</dbReference>
<dbReference type="Proteomes" id="UP000390335">
    <property type="component" value="Unassembled WGS sequence"/>
</dbReference>
<evidence type="ECO:0000259" key="1">
    <source>
        <dbReference type="Pfam" id="PF13788"/>
    </source>
</evidence>
<reference evidence="2 3" key="1">
    <citation type="journal article" date="2020" name="Genome Biol. Evol.">
        <title>Rhizobium dioscoreae sp. nov., a plant growth-promoting bacterium isolated from yam (Dioscorea species).</title>
        <authorList>
            <person name="Ouyabe M."/>
            <person name="Tanaka N."/>
            <person name="Shiwa Y."/>
            <person name="Fujita N."/>
            <person name="Kikuno H."/>
            <person name="Babil P."/>
            <person name="Shiwachi H."/>
        </authorList>
    </citation>
    <scope>NUCLEOTIDE SEQUENCE [LARGE SCALE GENOMIC DNA]</scope>
    <source>
        <strain evidence="2 3">S-93</strain>
    </source>
</reference>
<dbReference type="EMBL" id="BLAJ01000015">
    <property type="protein sequence ID" value="GES53240.1"/>
    <property type="molecule type" value="Genomic_DNA"/>
</dbReference>
<evidence type="ECO:0000313" key="3">
    <source>
        <dbReference type="Proteomes" id="UP000390335"/>
    </source>
</evidence>
<sequence>MSDDIVILRNLRVLSCDGNGAQVSTEADINGLVGAAIGERADLVALPAARLDPNFFDLRTGFAGLLVQKFVNYQIRLAVVGNITDACARSRALKDFVYESNKGSSCWFLNDLEDLSRRVK</sequence>
<feature type="domain" description="DUF4180" evidence="1">
    <location>
        <begin position="10"/>
        <end position="118"/>
    </location>
</feature>
<name>A0ABQ0ZCE9_9HYPH</name>
<dbReference type="Pfam" id="PF13788">
    <property type="entry name" value="DUF4180"/>
    <property type="match status" value="1"/>
</dbReference>
<protein>
    <recommendedName>
        <fullName evidence="1">DUF4180 domain-containing protein</fullName>
    </recommendedName>
</protein>